<evidence type="ECO:0000256" key="3">
    <source>
        <dbReference type="ARBA" id="ARBA00022801"/>
    </source>
</evidence>
<dbReference type="RefSeq" id="WP_345508200.1">
    <property type="nucleotide sequence ID" value="NZ_BAABIW010000018.1"/>
</dbReference>
<dbReference type="InterPro" id="IPR029058">
    <property type="entry name" value="AB_hydrolase_fold"/>
</dbReference>
<comment type="caution">
    <text evidence="6">The sequence shown here is derived from an EMBL/GenBank/DDBJ whole genome shotgun (WGS) entry which is preliminary data.</text>
</comment>
<evidence type="ECO:0000256" key="2">
    <source>
        <dbReference type="ARBA" id="ARBA00022729"/>
    </source>
</evidence>
<keyword evidence="2" id="KW-0732">Signal</keyword>
<organism evidence="6 7">
    <name type="scientific">Terrabacter aeriphilus</name>
    <dbReference type="NCBI Taxonomy" id="515662"/>
    <lineage>
        <taxon>Bacteria</taxon>
        <taxon>Bacillati</taxon>
        <taxon>Actinomycetota</taxon>
        <taxon>Actinomycetes</taxon>
        <taxon>Micrococcales</taxon>
        <taxon>Intrasporangiaceae</taxon>
        <taxon>Terrabacter</taxon>
    </lineage>
</organism>
<keyword evidence="7" id="KW-1185">Reference proteome</keyword>
<dbReference type="SUPFAM" id="SSF53474">
    <property type="entry name" value="alpha/beta-Hydrolases"/>
    <property type="match status" value="1"/>
</dbReference>
<evidence type="ECO:0000313" key="7">
    <source>
        <dbReference type="Proteomes" id="UP001500427"/>
    </source>
</evidence>
<dbReference type="GO" id="GO:0016787">
    <property type="term" value="F:hydrolase activity"/>
    <property type="evidence" value="ECO:0007669"/>
    <property type="project" value="UniProtKB-KW"/>
</dbReference>
<evidence type="ECO:0000313" key="6">
    <source>
        <dbReference type="EMBL" id="GAA5031043.1"/>
    </source>
</evidence>
<sequence length="527" mass="55139">MTTRLDATDAPDRPRARRRPAAAALAVLLGAVVALGACTTSEPPTPPAAGTDVPAATAAPTAALARYYSQTLDWTACGGVQCADLTVPLDHAKPDPADDLTIKVVRVPARDQEHRLGSLLVNPGGPGASGNAYVRAGADSIGGPEVRRYYDLVGFDPRGVAASDPIDCLGDAALDRFLGTDSTPDDAAEEQALLTQAEAMADGCAAHAPKLIRHLSTADAARDLDVLRAALGDSQLNYLGKSYGTFLGATYADLFPKRVGRVVLDGVLPPDITSAELGEGQARGFEIATTAYLQDCVTGDCPLGDSVDAARRGLDALFTAIDRQPLPTGDPSVPNLTEAWARLGVAIALYDQGMWGFLTDAIREAEAGNGASLMQLADSYAHRRPGGGYDGNLMEAIFAVNCLDRPDSPDLSAYARYAKDFSAKAPTWGATLAWGALPCGVWPVTGGDGPHRVTAAGSNPIVVVGTTRDPATIYEWSVRLRDQLDDAALVTFDGDGHTAYGRSNSCVDSAIDAYYVQGRVPRDGLRC</sequence>
<evidence type="ECO:0000259" key="4">
    <source>
        <dbReference type="Pfam" id="PF00561"/>
    </source>
</evidence>
<comment type="similarity">
    <text evidence="1">Belongs to the peptidase S33 family.</text>
</comment>
<evidence type="ECO:0000259" key="5">
    <source>
        <dbReference type="Pfam" id="PF08386"/>
    </source>
</evidence>
<dbReference type="PANTHER" id="PTHR43248">
    <property type="entry name" value="2-SUCCINYL-6-HYDROXY-2,4-CYCLOHEXADIENE-1-CARBOXYLATE SYNTHASE"/>
    <property type="match status" value="1"/>
</dbReference>
<evidence type="ECO:0000256" key="1">
    <source>
        <dbReference type="ARBA" id="ARBA00010088"/>
    </source>
</evidence>
<dbReference type="PANTHER" id="PTHR43248:SF29">
    <property type="entry name" value="TRIPEPTIDYL AMINOPEPTIDASE"/>
    <property type="match status" value="1"/>
</dbReference>
<dbReference type="Pfam" id="PF00561">
    <property type="entry name" value="Abhydrolase_1"/>
    <property type="match status" value="1"/>
</dbReference>
<dbReference type="EMBL" id="BAABIW010000018">
    <property type="protein sequence ID" value="GAA5031043.1"/>
    <property type="molecule type" value="Genomic_DNA"/>
</dbReference>
<proteinExistence type="inferred from homology"/>
<dbReference type="Pfam" id="PF08386">
    <property type="entry name" value="Abhydrolase_4"/>
    <property type="match status" value="1"/>
</dbReference>
<keyword evidence="3 6" id="KW-0378">Hydrolase</keyword>
<dbReference type="InterPro" id="IPR013595">
    <property type="entry name" value="Pept_S33_TAP-like_C"/>
</dbReference>
<dbReference type="InterPro" id="IPR000073">
    <property type="entry name" value="AB_hydrolase_1"/>
</dbReference>
<feature type="domain" description="Peptidase S33 tripeptidyl aminopeptidase-like C-terminal" evidence="5">
    <location>
        <begin position="426"/>
        <end position="527"/>
    </location>
</feature>
<gene>
    <name evidence="6" type="ORF">GCM10023258_28860</name>
</gene>
<feature type="domain" description="AB hydrolase-1" evidence="4">
    <location>
        <begin position="119"/>
        <end position="279"/>
    </location>
</feature>
<dbReference type="Proteomes" id="UP001500427">
    <property type="component" value="Unassembled WGS sequence"/>
</dbReference>
<dbReference type="Gene3D" id="3.40.50.1820">
    <property type="entry name" value="alpha/beta hydrolase"/>
    <property type="match status" value="1"/>
</dbReference>
<dbReference type="InterPro" id="IPR051601">
    <property type="entry name" value="Serine_prot/Carboxylest_S33"/>
</dbReference>
<name>A0ABP9JIJ7_9MICO</name>
<protein>
    <submittedName>
        <fullName evidence="6">Alpha/beta hydrolase</fullName>
    </submittedName>
</protein>
<reference evidence="7" key="1">
    <citation type="journal article" date="2019" name="Int. J. Syst. Evol. Microbiol.">
        <title>The Global Catalogue of Microorganisms (GCM) 10K type strain sequencing project: providing services to taxonomists for standard genome sequencing and annotation.</title>
        <authorList>
            <consortium name="The Broad Institute Genomics Platform"/>
            <consortium name="The Broad Institute Genome Sequencing Center for Infectious Disease"/>
            <person name="Wu L."/>
            <person name="Ma J."/>
        </authorList>
    </citation>
    <scope>NUCLEOTIDE SEQUENCE [LARGE SCALE GENOMIC DNA]</scope>
    <source>
        <strain evidence="7">JCM 17687</strain>
    </source>
</reference>
<accession>A0ABP9JIJ7</accession>